<evidence type="ECO:0000256" key="1">
    <source>
        <dbReference type="ARBA" id="ARBA00022723"/>
    </source>
</evidence>
<dbReference type="PANTHER" id="PTHR43122">
    <property type="entry name" value="FERREDOXIN SUBUNIT OF PYRUVATE:FLAVODOXIN OXIDOREDUCTASE-RELATED"/>
    <property type="match status" value="1"/>
</dbReference>
<reference evidence="5 6" key="1">
    <citation type="submission" date="2016-10" db="EMBL/GenBank/DDBJ databases">
        <authorList>
            <person name="de Groot N.N."/>
        </authorList>
    </citation>
    <scope>NUCLEOTIDE SEQUENCE [LARGE SCALE GENOMIC DNA]</scope>
    <source>
        <strain evidence="5 6">DSM 797</strain>
    </source>
</reference>
<dbReference type="EMBL" id="FNGW01000001">
    <property type="protein sequence ID" value="SDL22673.1"/>
    <property type="molecule type" value="Genomic_DNA"/>
</dbReference>
<gene>
    <name evidence="5" type="ORF">SAMN04515677_101181</name>
</gene>
<organism evidence="5 6">
    <name type="scientific">Romboutsia lituseburensis DSM 797</name>
    <dbReference type="NCBI Taxonomy" id="1121325"/>
    <lineage>
        <taxon>Bacteria</taxon>
        <taxon>Bacillati</taxon>
        <taxon>Bacillota</taxon>
        <taxon>Clostridia</taxon>
        <taxon>Peptostreptococcales</taxon>
        <taxon>Peptostreptococcaceae</taxon>
        <taxon>Romboutsia</taxon>
    </lineage>
</organism>
<dbReference type="RefSeq" id="WP_092721955.1">
    <property type="nucleotide sequence ID" value="NZ_FNGW01000001.1"/>
</dbReference>
<dbReference type="PANTHER" id="PTHR43122:SF1">
    <property type="entry name" value="IRON-SULFUR-BINDING PROTEIN"/>
    <property type="match status" value="1"/>
</dbReference>
<dbReference type="PROSITE" id="PS00198">
    <property type="entry name" value="4FE4S_FER_1"/>
    <property type="match status" value="2"/>
</dbReference>
<dbReference type="InterPro" id="IPR026816">
    <property type="entry name" value="Flavodoxin_dom"/>
</dbReference>
<dbReference type="Pfam" id="PF13187">
    <property type="entry name" value="Fer4_9"/>
    <property type="match status" value="1"/>
</dbReference>
<protein>
    <submittedName>
        <fullName evidence="5">4Fe-4S dicluster domain-containing protein</fullName>
    </submittedName>
</protein>
<evidence type="ECO:0000259" key="4">
    <source>
        <dbReference type="PROSITE" id="PS51379"/>
    </source>
</evidence>
<proteinExistence type="predicted"/>
<dbReference type="STRING" id="1121325.SAMN04515677_101181"/>
<dbReference type="Gene3D" id="3.40.50.360">
    <property type="match status" value="1"/>
</dbReference>
<feature type="domain" description="4Fe-4S ferredoxin-type" evidence="4">
    <location>
        <begin position="188"/>
        <end position="217"/>
    </location>
</feature>
<dbReference type="SUPFAM" id="SSF52218">
    <property type="entry name" value="Flavoproteins"/>
    <property type="match status" value="1"/>
</dbReference>
<keyword evidence="1" id="KW-0479">Metal-binding</keyword>
<dbReference type="SUPFAM" id="SSF54862">
    <property type="entry name" value="4Fe-4S ferredoxins"/>
    <property type="match status" value="1"/>
</dbReference>
<dbReference type="InterPro" id="IPR047964">
    <property type="entry name" value="EFR1-like"/>
</dbReference>
<evidence type="ECO:0000256" key="3">
    <source>
        <dbReference type="ARBA" id="ARBA00023014"/>
    </source>
</evidence>
<dbReference type="Proteomes" id="UP000199068">
    <property type="component" value="Unassembled WGS sequence"/>
</dbReference>
<keyword evidence="3" id="KW-0411">Iron-sulfur</keyword>
<sequence length="257" mass="30131">MLNTGAVVFFSGTGNTKYIAKLFKERFKDENVNIELIDIQKENSIKKDYDFYIIGSPIHVEKSPKILMDWISKNVPTSNKKCITYYTLADDGHKKYRVDLAKIMKEKGYDVIINASIKMPNNYYHVIFKRDSDEVIKEALEEAPSKVDKIVKDFLAENRSEIAYNKQSKSMKLIYDMFLIYAKKYAKRKFSVDKDKCINCKICENECPTKNITMNDRDITFYNKCIGCEKCIHRCPTNAILYKNKPFEPYKIEEYLK</sequence>
<dbReference type="InterPro" id="IPR017900">
    <property type="entry name" value="4Fe4S_Fe_S_CS"/>
</dbReference>
<dbReference type="NCBIfam" id="NF038196">
    <property type="entry name" value="ferrodoxin_EFR1"/>
    <property type="match status" value="1"/>
</dbReference>
<keyword evidence="6" id="KW-1185">Reference proteome</keyword>
<dbReference type="AlphaFoldDB" id="A0A1G9ICW5"/>
<evidence type="ECO:0000313" key="6">
    <source>
        <dbReference type="Proteomes" id="UP000199068"/>
    </source>
</evidence>
<evidence type="ECO:0000256" key="2">
    <source>
        <dbReference type="ARBA" id="ARBA00023004"/>
    </source>
</evidence>
<feature type="domain" description="4Fe-4S ferredoxin-type" evidence="4">
    <location>
        <begin position="222"/>
        <end position="245"/>
    </location>
</feature>
<dbReference type="InterPro" id="IPR017896">
    <property type="entry name" value="4Fe4S_Fe-S-bd"/>
</dbReference>
<dbReference type="InterPro" id="IPR029039">
    <property type="entry name" value="Flavoprotein-like_sf"/>
</dbReference>
<dbReference type="GO" id="GO:0046872">
    <property type="term" value="F:metal ion binding"/>
    <property type="evidence" value="ECO:0007669"/>
    <property type="project" value="UniProtKB-KW"/>
</dbReference>
<evidence type="ECO:0000313" key="5">
    <source>
        <dbReference type="EMBL" id="SDL22673.1"/>
    </source>
</evidence>
<dbReference type="GO" id="GO:0051536">
    <property type="term" value="F:iron-sulfur cluster binding"/>
    <property type="evidence" value="ECO:0007669"/>
    <property type="project" value="UniProtKB-KW"/>
</dbReference>
<dbReference type="Gene3D" id="3.30.70.20">
    <property type="match status" value="2"/>
</dbReference>
<name>A0A1G9ICW5_9FIRM</name>
<accession>A0A1G9ICW5</accession>
<keyword evidence="2" id="KW-0408">Iron</keyword>
<dbReference type="Pfam" id="PF12724">
    <property type="entry name" value="Flavodoxin_5"/>
    <property type="match status" value="1"/>
</dbReference>
<dbReference type="PROSITE" id="PS51379">
    <property type="entry name" value="4FE4S_FER_2"/>
    <property type="match status" value="2"/>
</dbReference>